<sequence length="743" mass="83158">MEHFKIVVDDKSTKVGGQQRLTTPDDFVLPLVISNGLPYLQMHPPTDQELSNPNIPHVVLTSDTDWDPSVLDHLVDDMEEWAKSIPDHDPDDEKHLFDLLGVLKNNKAVTSLKDSKLDETTDFFENFNCVLPTDGLYKQHHRAFDNHTWFDCNMTDLFGFDAAPEDSPIPECFEVYEARKPPSILFSPGQLVKYDIESAPFRILTTIKKSTLDDAVAFFTDFVLEDDLLQQLPEASMGRDDATSALPPVHDGNKSDREPDQTIDEIATNKSILVCTLGILEATLDCTLDFVGPLDFDLIDRGLSTANIPNATLIPKHCTDHDQSVLDSTTIGTEEAKPTFKQVDSHNCNRALLFTTMNGTSALDCAIDFFQSFGAYANPIDGLHEVHHPPTSELARLEHSMEDPINLDRTSATQVALPELEIYQSHKQPLTQKARFELVLYQSHKQSSTQEARYDDDTRKPDGRNGPPPCNSFEHGLQPTEVELKNPSSAVKSRERDWERRRSYFAWLPKLVIQKNSEHYLEDSTQLATITTIDITVLAASNFVSTSRAGHQIRAPQICSFLLAGKHRCSTHHGTESPSYNDSIIERSPGLYHQCACSGANQSLHFDGTTTISSSGDTVTHGLTTTTINGIDLCHCTLAVSDFLHWTYIDDWTTWSIGRTQFEQRLLAKTEMVKIIHLATCLCTNAFCMKQLTTSTEDQMDSDHIVAQIHGEQTTGLQPLLKGNEPLLDGLPRHITKRYKTTL</sequence>
<comment type="caution">
    <text evidence="2">The sequence shown here is derived from an EMBL/GenBank/DDBJ whole genome shotgun (WGS) entry which is preliminary data.</text>
</comment>
<feature type="region of interest" description="Disordered" evidence="1">
    <location>
        <begin position="237"/>
        <end position="260"/>
    </location>
</feature>
<reference evidence="2" key="1">
    <citation type="submission" date="2023-08" db="EMBL/GenBank/DDBJ databases">
        <authorList>
            <person name="Audoor S."/>
            <person name="Bilcke G."/>
        </authorList>
    </citation>
    <scope>NUCLEOTIDE SEQUENCE</scope>
</reference>
<organism evidence="2 3">
    <name type="scientific">Cylindrotheca closterium</name>
    <dbReference type="NCBI Taxonomy" id="2856"/>
    <lineage>
        <taxon>Eukaryota</taxon>
        <taxon>Sar</taxon>
        <taxon>Stramenopiles</taxon>
        <taxon>Ochrophyta</taxon>
        <taxon>Bacillariophyta</taxon>
        <taxon>Bacillariophyceae</taxon>
        <taxon>Bacillariophycidae</taxon>
        <taxon>Bacillariales</taxon>
        <taxon>Bacillariaceae</taxon>
        <taxon>Cylindrotheca</taxon>
    </lineage>
</organism>
<dbReference type="AlphaFoldDB" id="A0AAD2GCN4"/>
<accession>A0AAD2GCN4</accession>
<evidence type="ECO:0000313" key="2">
    <source>
        <dbReference type="EMBL" id="CAJ1968626.1"/>
    </source>
</evidence>
<dbReference type="Proteomes" id="UP001295423">
    <property type="component" value="Unassembled WGS sequence"/>
</dbReference>
<evidence type="ECO:0000256" key="1">
    <source>
        <dbReference type="SAM" id="MobiDB-lite"/>
    </source>
</evidence>
<gene>
    <name evidence="2" type="ORF">CYCCA115_LOCUS23328</name>
</gene>
<feature type="compositionally biased region" description="Basic and acidic residues" evidence="1">
    <location>
        <begin position="251"/>
        <end position="260"/>
    </location>
</feature>
<keyword evidence="3" id="KW-1185">Reference proteome</keyword>
<name>A0AAD2GCN4_9STRA</name>
<feature type="region of interest" description="Disordered" evidence="1">
    <location>
        <begin position="447"/>
        <end position="476"/>
    </location>
</feature>
<dbReference type="EMBL" id="CAKOGP040002393">
    <property type="protein sequence ID" value="CAJ1968626.1"/>
    <property type="molecule type" value="Genomic_DNA"/>
</dbReference>
<proteinExistence type="predicted"/>
<protein>
    <submittedName>
        <fullName evidence="2">Uncharacterized protein</fullName>
    </submittedName>
</protein>
<feature type="compositionally biased region" description="Basic and acidic residues" evidence="1">
    <location>
        <begin position="452"/>
        <end position="463"/>
    </location>
</feature>
<evidence type="ECO:0000313" key="3">
    <source>
        <dbReference type="Proteomes" id="UP001295423"/>
    </source>
</evidence>